<accession>A0A5M3XRC5</accession>
<dbReference type="AlphaFoldDB" id="A0A5M3XRC5"/>
<proteinExistence type="predicted"/>
<evidence type="ECO:0000256" key="1">
    <source>
        <dbReference type="SAM" id="MobiDB-lite"/>
    </source>
</evidence>
<evidence type="ECO:0000313" key="2">
    <source>
        <dbReference type="EMBL" id="GES23875.1"/>
    </source>
</evidence>
<dbReference type="EMBL" id="BLAF01000046">
    <property type="protein sequence ID" value="GES23875.1"/>
    <property type="molecule type" value="Genomic_DNA"/>
</dbReference>
<evidence type="ECO:0000313" key="3">
    <source>
        <dbReference type="Proteomes" id="UP000377595"/>
    </source>
</evidence>
<name>A0A5M3XRC5_9ACTN</name>
<keyword evidence="3" id="KW-1185">Reference proteome</keyword>
<reference evidence="2 3" key="1">
    <citation type="submission" date="2019-10" db="EMBL/GenBank/DDBJ databases">
        <title>Whole genome shotgun sequence of Acrocarpospora pleiomorpha NBRC 16267.</title>
        <authorList>
            <person name="Ichikawa N."/>
            <person name="Kimura A."/>
            <person name="Kitahashi Y."/>
            <person name="Komaki H."/>
            <person name="Oguchi A."/>
        </authorList>
    </citation>
    <scope>NUCLEOTIDE SEQUENCE [LARGE SCALE GENOMIC DNA]</scope>
    <source>
        <strain evidence="2 3">NBRC 16267</strain>
    </source>
</reference>
<protein>
    <submittedName>
        <fullName evidence="2">Uncharacterized protein</fullName>
    </submittedName>
</protein>
<feature type="region of interest" description="Disordered" evidence="1">
    <location>
        <begin position="67"/>
        <end position="124"/>
    </location>
</feature>
<sequence>MFNPDSRTVIVADPVAGPDGGNVGRVLARVMRLTRGDRLVATLGPIVRGGDNLAALIVEDRKLLDEVQSRSAESTSSARAKPPRSATGPERTSTERHPHPTTRVPNSRRPNWPLDLDVCPPALL</sequence>
<dbReference type="Proteomes" id="UP000377595">
    <property type="component" value="Unassembled WGS sequence"/>
</dbReference>
<comment type="caution">
    <text evidence="2">The sequence shown here is derived from an EMBL/GenBank/DDBJ whole genome shotgun (WGS) entry which is preliminary data.</text>
</comment>
<gene>
    <name evidence="2" type="ORF">Aple_067740</name>
</gene>
<organism evidence="2 3">
    <name type="scientific">Acrocarpospora pleiomorpha</name>
    <dbReference type="NCBI Taxonomy" id="90975"/>
    <lineage>
        <taxon>Bacteria</taxon>
        <taxon>Bacillati</taxon>
        <taxon>Actinomycetota</taxon>
        <taxon>Actinomycetes</taxon>
        <taxon>Streptosporangiales</taxon>
        <taxon>Streptosporangiaceae</taxon>
        <taxon>Acrocarpospora</taxon>
    </lineage>
</organism>
<feature type="compositionally biased region" description="Low complexity" evidence="1">
    <location>
        <begin position="69"/>
        <end position="80"/>
    </location>
</feature>